<gene>
    <name evidence="2" type="ORF">FKR81_10925</name>
</gene>
<name>A0A563EWP0_9PSEU</name>
<proteinExistence type="predicted"/>
<dbReference type="AlphaFoldDB" id="A0A563EWP0"/>
<keyword evidence="3" id="KW-1185">Reference proteome</keyword>
<dbReference type="InterPro" id="IPR025280">
    <property type="entry name" value="SNIPE"/>
</dbReference>
<dbReference type="Proteomes" id="UP000316639">
    <property type="component" value="Unassembled WGS sequence"/>
</dbReference>
<accession>A0A563EWP0</accession>
<organism evidence="2 3">
    <name type="scientific">Lentzea tibetensis</name>
    <dbReference type="NCBI Taxonomy" id="2591470"/>
    <lineage>
        <taxon>Bacteria</taxon>
        <taxon>Bacillati</taxon>
        <taxon>Actinomycetota</taxon>
        <taxon>Actinomycetes</taxon>
        <taxon>Pseudonocardiales</taxon>
        <taxon>Pseudonocardiaceae</taxon>
        <taxon>Lentzea</taxon>
    </lineage>
</organism>
<dbReference type="RefSeq" id="WP_146350885.1">
    <property type="nucleotide sequence ID" value="NZ_VOBR01000006.1"/>
</dbReference>
<reference evidence="2 3" key="1">
    <citation type="submission" date="2019-07" db="EMBL/GenBank/DDBJ databases">
        <title>Lentzea xizangensis sp. nov., isolated from Qinghai-Tibetan Plateau Soils.</title>
        <authorList>
            <person name="Huang J."/>
        </authorList>
    </citation>
    <scope>NUCLEOTIDE SEQUENCE [LARGE SCALE GENOMIC DNA]</scope>
    <source>
        <strain evidence="2 3">FXJ1.1311</strain>
    </source>
</reference>
<dbReference type="Pfam" id="PF13250">
    <property type="entry name" value="SNIPE"/>
    <property type="match status" value="1"/>
</dbReference>
<feature type="domain" description="SNIPE associated" evidence="1">
    <location>
        <begin position="78"/>
        <end position="195"/>
    </location>
</feature>
<comment type="caution">
    <text evidence="2">The sequence shown here is derived from an EMBL/GenBank/DDBJ whole genome shotgun (WGS) entry which is preliminary data.</text>
</comment>
<sequence length="207" mass="23452">MFGRKQRRIRELEQVATGLQSMLSRMGGERGEVARERAALLHIRRQIDDARAELAPLRADVGVQRSGVFRYHHPLSSSSDYQTHLELAQSEMTQLIKDGNATEGGTECTFNSCSEQGDGLLADWRVLMLRAYNTEAEICLVMVRASSASVARKRLERAAEDVNRLGERLGVRLSPRYTALRVYELELTVDHLRKKLEERRTKGRKAA</sequence>
<evidence type="ECO:0000259" key="1">
    <source>
        <dbReference type="Pfam" id="PF13250"/>
    </source>
</evidence>
<evidence type="ECO:0000313" key="2">
    <source>
        <dbReference type="EMBL" id="TWP52089.1"/>
    </source>
</evidence>
<dbReference type="EMBL" id="VOBR01000006">
    <property type="protein sequence ID" value="TWP52089.1"/>
    <property type="molecule type" value="Genomic_DNA"/>
</dbReference>
<evidence type="ECO:0000313" key="3">
    <source>
        <dbReference type="Proteomes" id="UP000316639"/>
    </source>
</evidence>
<protein>
    <submittedName>
        <fullName evidence="2">DUF4041 domain-containing protein</fullName>
    </submittedName>
</protein>
<dbReference type="OrthoDB" id="9811665at2"/>